<evidence type="ECO:0000256" key="1">
    <source>
        <dbReference type="SAM" id="Phobius"/>
    </source>
</evidence>
<sequence>MMSICNSEPNSYGGLGDLRQSYFVFLASGGVLVLHFYGWKPELSSLGSTLSKCEYPQMVVVVALPHCEIAGLTELFFVFIFLFVLAHRLVSSLFRSHGVPMEPTHLTFSAVRHTEH</sequence>
<feature type="transmembrane region" description="Helical" evidence="1">
    <location>
        <begin position="21"/>
        <end position="39"/>
    </location>
</feature>
<proteinExistence type="predicted"/>
<name>A0A5N7D735_9EURO</name>
<keyword evidence="1" id="KW-1133">Transmembrane helix</keyword>
<keyword evidence="1" id="KW-0472">Membrane</keyword>
<reference evidence="2 3" key="1">
    <citation type="submission" date="2019-04" db="EMBL/GenBank/DDBJ databases">
        <authorList>
            <consortium name="DOE Joint Genome Institute"/>
            <person name="Mondo S."/>
            <person name="Kjaerbolling I."/>
            <person name="Vesth T."/>
            <person name="Frisvad J.C."/>
            <person name="Nybo J.L."/>
            <person name="Theobald S."/>
            <person name="Kildgaard S."/>
            <person name="Isbrandt T."/>
            <person name="Kuo A."/>
            <person name="Sato A."/>
            <person name="Lyhne E.K."/>
            <person name="Kogle M.E."/>
            <person name="Wiebenga A."/>
            <person name="Kun R.S."/>
            <person name="Lubbers R.J."/>
            <person name="Makela M.R."/>
            <person name="Barry K."/>
            <person name="Chovatia M."/>
            <person name="Clum A."/>
            <person name="Daum C."/>
            <person name="Haridas S."/>
            <person name="He G."/>
            <person name="LaButti K."/>
            <person name="Lipzen A."/>
            <person name="Riley R."/>
            <person name="Salamov A."/>
            <person name="Simmons B.A."/>
            <person name="Magnuson J.K."/>
            <person name="Henrissat B."/>
            <person name="Mortensen U.H."/>
            <person name="Larsen T.O."/>
            <person name="Devries R.P."/>
            <person name="Grigoriev I.V."/>
            <person name="Machida M."/>
            <person name="Baker S.E."/>
            <person name="Andersen M.R."/>
            <person name="Cantor M.N."/>
            <person name="Hua S.X."/>
        </authorList>
    </citation>
    <scope>NUCLEOTIDE SEQUENCE [LARGE SCALE GENOMIC DNA]</scope>
    <source>
        <strain evidence="2 3">CBS 119388</strain>
    </source>
</reference>
<keyword evidence="3" id="KW-1185">Reference proteome</keyword>
<evidence type="ECO:0000313" key="2">
    <source>
        <dbReference type="EMBL" id="KAE8402216.1"/>
    </source>
</evidence>
<dbReference type="GeneID" id="43663865"/>
<dbReference type="AlphaFoldDB" id="A0A5N7D735"/>
<protein>
    <submittedName>
        <fullName evidence="2">Uncharacterized protein</fullName>
    </submittedName>
</protein>
<keyword evidence="1" id="KW-0812">Transmembrane</keyword>
<dbReference type="RefSeq" id="XP_031939535.1">
    <property type="nucleotide sequence ID" value="XM_032079174.1"/>
</dbReference>
<organism evidence="2 3">
    <name type="scientific">Aspergillus pseudonomiae</name>
    <dbReference type="NCBI Taxonomy" id="1506151"/>
    <lineage>
        <taxon>Eukaryota</taxon>
        <taxon>Fungi</taxon>
        <taxon>Dikarya</taxon>
        <taxon>Ascomycota</taxon>
        <taxon>Pezizomycotina</taxon>
        <taxon>Eurotiomycetes</taxon>
        <taxon>Eurotiomycetidae</taxon>
        <taxon>Eurotiales</taxon>
        <taxon>Aspergillaceae</taxon>
        <taxon>Aspergillus</taxon>
        <taxon>Aspergillus subgen. Circumdati</taxon>
    </lineage>
</organism>
<accession>A0A5N7D735</accession>
<dbReference type="Proteomes" id="UP000325579">
    <property type="component" value="Unassembled WGS sequence"/>
</dbReference>
<gene>
    <name evidence="2" type="ORF">BDV37DRAFT_161803</name>
</gene>
<feature type="transmembrane region" description="Helical" evidence="1">
    <location>
        <begin position="59"/>
        <end position="86"/>
    </location>
</feature>
<evidence type="ECO:0000313" key="3">
    <source>
        <dbReference type="Proteomes" id="UP000325579"/>
    </source>
</evidence>
<dbReference type="EMBL" id="ML736790">
    <property type="protein sequence ID" value="KAE8402216.1"/>
    <property type="molecule type" value="Genomic_DNA"/>
</dbReference>